<accession>A0A1X7J1D1</accession>
<evidence type="ECO:0000313" key="4">
    <source>
        <dbReference type="EMBL" id="SMG21030.1"/>
    </source>
</evidence>
<feature type="domain" description="PurM-like N-terminal" evidence="2">
    <location>
        <begin position="36"/>
        <end position="144"/>
    </location>
</feature>
<keyword evidence="5" id="KW-1185">Reference proteome</keyword>
<dbReference type="STRING" id="561720.SAMN06275492_10723"/>
<evidence type="ECO:0000259" key="3">
    <source>
        <dbReference type="Pfam" id="PF02769"/>
    </source>
</evidence>
<dbReference type="EMBL" id="FXBB01000007">
    <property type="protein sequence ID" value="SMG21030.1"/>
    <property type="molecule type" value="Genomic_DNA"/>
</dbReference>
<dbReference type="PANTHER" id="PTHR30303:SF0">
    <property type="entry name" value="CARBAMOYL DEHYDRATASE HYPE"/>
    <property type="match status" value="1"/>
</dbReference>
<dbReference type="InterPro" id="IPR036921">
    <property type="entry name" value="PurM-like_N_sf"/>
</dbReference>
<dbReference type="Gene3D" id="3.90.650.10">
    <property type="entry name" value="PurM-like C-terminal domain"/>
    <property type="match status" value="1"/>
</dbReference>
<dbReference type="PIRSF" id="PIRSF005644">
    <property type="entry name" value="Hdrgns_mtr_HypE"/>
    <property type="match status" value="1"/>
</dbReference>
<dbReference type="Pfam" id="PF00586">
    <property type="entry name" value="AIRS"/>
    <property type="match status" value="1"/>
</dbReference>
<proteinExistence type="inferred from homology"/>
<dbReference type="RefSeq" id="WP_085544086.1">
    <property type="nucleotide sequence ID" value="NZ_FXBB01000007.1"/>
</dbReference>
<gene>
    <name evidence="4" type="ORF">SAMN06275492_10723</name>
</gene>
<dbReference type="Pfam" id="PF02769">
    <property type="entry name" value="AIRS_C"/>
    <property type="match status" value="1"/>
</dbReference>
<protein>
    <submittedName>
        <fullName evidence="4">Hydrogenase maturation protein, carbamoyl dehydratase HypE</fullName>
    </submittedName>
</protein>
<feature type="domain" description="PurM-like C-terminal" evidence="3">
    <location>
        <begin position="156"/>
        <end position="299"/>
    </location>
</feature>
<dbReference type="SUPFAM" id="SSF56042">
    <property type="entry name" value="PurM C-terminal domain-like"/>
    <property type="match status" value="1"/>
</dbReference>
<dbReference type="Proteomes" id="UP000193355">
    <property type="component" value="Unassembled WGS sequence"/>
</dbReference>
<dbReference type="PANTHER" id="PTHR30303">
    <property type="entry name" value="HYDROGENASE ISOENZYMES FORMATION PROTEIN HYPE"/>
    <property type="match status" value="1"/>
</dbReference>
<dbReference type="OrthoDB" id="9801934at2"/>
<dbReference type="NCBIfam" id="TIGR02124">
    <property type="entry name" value="hypE"/>
    <property type="match status" value="1"/>
</dbReference>
<sequence length="327" mass="33874">MEKLTLGHGTGGRLTADLIKSFSSQFGEALTGKELEDCSMITSDMAITIDGFTVSPRVFPGGDIGKLAVCGGTNDLAVRGAKPLFLAMSIIAEEGLDQEELLSYGRSAASVCLEIGAKLVAGDTKVVPKGAADGVFITLASVGKTENPLGMSRIETGDKIAVTTSIGRHGATIGALRYDLSVEGLKSDCAALWPLLGPLAKMEGIKAMRDCTRGGLGTALCEWAEGIGKGIEIDESSIPMDQGVLSVCDILGFDPLHLACEGCAIVAYRPDQEDRVLSALRSHPLGIDAAAIGKVVDGHPGMVGMNTASGGMRVVDMPIGEVLPRIC</sequence>
<dbReference type="InterPro" id="IPR011854">
    <property type="entry name" value="HypE"/>
</dbReference>
<evidence type="ECO:0000313" key="5">
    <source>
        <dbReference type="Proteomes" id="UP000193355"/>
    </source>
</evidence>
<dbReference type="AlphaFoldDB" id="A0A1X7J1D1"/>
<dbReference type="Gene3D" id="3.30.1330.10">
    <property type="entry name" value="PurM-like, N-terminal domain"/>
    <property type="match status" value="1"/>
</dbReference>
<name>A0A1X7J1D1_9BACT</name>
<dbReference type="GO" id="GO:0051604">
    <property type="term" value="P:protein maturation"/>
    <property type="evidence" value="ECO:0007669"/>
    <property type="project" value="TreeGrafter"/>
</dbReference>
<evidence type="ECO:0000256" key="1">
    <source>
        <dbReference type="ARBA" id="ARBA00006243"/>
    </source>
</evidence>
<dbReference type="InterPro" id="IPR010918">
    <property type="entry name" value="PurM-like_C_dom"/>
</dbReference>
<organism evidence="4 5">
    <name type="scientific">Dethiosulfovibrio salsuginis</name>
    <dbReference type="NCBI Taxonomy" id="561720"/>
    <lineage>
        <taxon>Bacteria</taxon>
        <taxon>Thermotogati</taxon>
        <taxon>Synergistota</taxon>
        <taxon>Synergistia</taxon>
        <taxon>Synergistales</taxon>
        <taxon>Dethiosulfovibrionaceae</taxon>
        <taxon>Dethiosulfovibrio</taxon>
    </lineage>
</organism>
<dbReference type="InterPro" id="IPR036676">
    <property type="entry name" value="PurM-like_C_sf"/>
</dbReference>
<dbReference type="InterPro" id="IPR016188">
    <property type="entry name" value="PurM-like_N"/>
</dbReference>
<comment type="similarity">
    <text evidence="1">Belongs to the HypE family.</text>
</comment>
<reference evidence="5" key="1">
    <citation type="submission" date="2017-04" db="EMBL/GenBank/DDBJ databases">
        <authorList>
            <person name="Varghese N."/>
            <person name="Submissions S."/>
        </authorList>
    </citation>
    <scope>NUCLEOTIDE SEQUENCE [LARGE SCALE GENOMIC DNA]</scope>
    <source>
        <strain evidence="5">USBA 82</strain>
    </source>
</reference>
<evidence type="ECO:0000259" key="2">
    <source>
        <dbReference type="Pfam" id="PF00586"/>
    </source>
</evidence>
<dbReference type="SUPFAM" id="SSF55326">
    <property type="entry name" value="PurM N-terminal domain-like"/>
    <property type="match status" value="1"/>
</dbReference>